<dbReference type="EMBL" id="LFIW01001024">
    <property type="protein sequence ID" value="KZL83924.1"/>
    <property type="molecule type" value="Genomic_DNA"/>
</dbReference>
<evidence type="ECO:0000313" key="3">
    <source>
        <dbReference type="Proteomes" id="UP000076584"/>
    </source>
</evidence>
<comment type="caution">
    <text evidence="2">The sequence shown here is derived from an EMBL/GenBank/DDBJ whole genome shotgun (WGS) entry which is preliminary data.</text>
</comment>
<evidence type="ECO:0000256" key="1">
    <source>
        <dbReference type="SAM" id="MobiDB-lite"/>
    </source>
</evidence>
<name>A0A167DIG8_COLIC</name>
<protein>
    <submittedName>
        <fullName evidence="2">Uncharacterized protein</fullName>
    </submittedName>
</protein>
<feature type="region of interest" description="Disordered" evidence="1">
    <location>
        <begin position="44"/>
        <end position="64"/>
    </location>
</feature>
<accession>A0A167DIG8</accession>
<feature type="region of interest" description="Disordered" evidence="1">
    <location>
        <begin position="146"/>
        <end position="174"/>
    </location>
</feature>
<keyword evidence="3" id="KW-1185">Reference proteome</keyword>
<sequence length="279" mass="31007">MSVKKIVGLGQHGNKGFIPQTDRMAAHAGHETVANHQNVPESSQYAMQADQEEPDKSQNYVTNGRSNTASKMATESYYQLIQPQASTAAVPQNVSSNLNVGGVNTVEAYHTTPSDKDNDVEKYIYPGRICDYRLYVELNADANQSQNNINISPSEPPPPGGALSPPKPPPCGPANRFKVSIDGHSIRVQLRSYMVHAWDVCLPRGKVSLNAVKEFLENHPDIQRDWVCDGPFQGYYINEKGADQLYEHFELSSNLCRDLFREIGDRYGWSVVEDRVIGV</sequence>
<feature type="compositionally biased region" description="Pro residues" evidence="1">
    <location>
        <begin position="154"/>
        <end position="172"/>
    </location>
</feature>
<dbReference type="Proteomes" id="UP000076584">
    <property type="component" value="Unassembled WGS sequence"/>
</dbReference>
<gene>
    <name evidence="2" type="ORF">CI238_12978</name>
</gene>
<proteinExistence type="predicted"/>
<evidence type="ECO:0000313" key="2">
    <source>
        <dbReference type="EMBL" id="KZL83924.1"/>
    </source>
</evidence>
<reference evidence="2 3" key="1">
    <citation type="submission" date="2015-06" db="EMBL/GenBank/DDBJ databases">
        <title>Survival trade-offs in plant roots during colonization by closely related pathogenic and mutualistic fungi.</title>
        <authorList>
            <person name="Hacquard S."/>
            <person name="Kracher B."/>
            <person name="Hiruma K."/>
            <person name="Weinman A."/>
            <person name="Muench P."/>
            <person name="Garrido Oter R."/>
            <person name="Ver Loren van Themaat E."/>
            <person name="Dallerey J.-F."/>
            <person name="Damm U."/>
            <person name="Henrissat B."/>
            <person name="Lespinet O."/>
            <person name="Thon M."/>
            <person name="Kemen E."/>
            <person name="McHardy A.C."/>
            <person name="Schulze-Lefert P."/>
            <person name="O'Connell R.J."/>
        </authorList>
    </citation>
    <scope>NUCLEOTIDE SEQUENCE [LARGE SCALE GENOMIC DNA]</scope>
    <source>
        <strain evidence="2 3">MAFF 238704</strain>
    </source>
</reference>
<organism evidence="2 3">
    <name type="scientific">Colletotrichum incanum</name>
    <name type="common">Soybean anthracnose fungus</name>
    <dbReference type="NCBI Taxonomy" id="1573173"/>
    <lineage>
        <taxon>Eukaryota</taxon>
        <taxon>Fungi</taxon>
        <taxon>Dikarya</taxon>
        <taxon>Ascomycota</taxon>
        <taxon>Pezizomycotina</taxon>
        <taxon>Sordariomycetes</taxon>
        <taxon>Hypocreomycetidae</taxon>
        <taxon>Glomerellales</taxon>
        <taxon>Glomerellaceae</taxon>
        <taxon>Colletotrichum</taxon>
        <taxon>Colletotrichum spaethianum species complex</taxon>
    </lineage>
</organism>
<dbReference type="AlphaFoldDB" id="A0A167DIG8"/>